<evidence type="ECO:0000256" key="1">
    <source>
        <dbReference type="SAM" id="MobiDB-lite"/>
    </source>
</evidence>
<sequence>MKIEYSIQRIFHNTPFTCNMILLSPIKYYSKAIKAKPTYPTPRKREKKKKQCKDQANSTPKVHYRLPEAPLSFRKLIKPTKVQERPLTPANKISYHGPMQCSISVKPSNTIIFPAKGPTLPLIAILNRLTLSVFQFPYDVLQIS</sequence>
<reference evidence="2 3" key="1">
    <citation type="submission" date="2019-06" db="EMBL/GenBank/DDBJ databases">
        <title>WGS assembly of Gossypium darwinii.</title>
        <authorList>
            <person name="Chen Z.J."/>
            <person name="Sreedasyam A."/>
            <person name="Ando A."/>
            <person name="Song Q."/>
            <person name="De L."/>
            <person name="Hulse-Kemp A."/>
            <person name="Ding M."/>
            <person name="Ye W."/>
            <person name="Kirkbride R."/>
            <person name="Jenkins J."/>
            <person name="Plott C."/>
            <person name="Lovell J."/>
            <person name="Lin Y.-M."/>
            <person name="Vaughn R."/>
            <person name="Liu B."/>
            <person name="Li W."/>
            <person name="Simpson S."/>
            <person name="Scheffler B."/>
            <person name="Saski C."/>
            <person name="Grover C."/>
            <person name="Hu G."/>
            <person name="Conover J."/>
            <person name="Carlson J."/>
            <person name="Shu S."/>
            <person name="Boston L."/>
            <person name="Williams M."/>
            <person name="Peterson D."/>
            <person name="Mcgee K."/>
            <person name="Jones D."/>
            <person name="Wendel J."/>
            <person name="Stelly D."/>
            <person name="Grimwood J."/>
            <person name="Schmutz J."/>
        </authorList>
    </citation>
    <scope>NUCLEOTIDE SEQUENCE [LARGE SCALE GENOMIC DNA]</scope>
    <source>
        <strain evidence="2">1808015.09</strain>
    </source>
</reference>
<evidence type="ECO:0000313" key="2">
    <source>
        <dbReference type="EMBL" id="TYG59432.1"/>
    </source>
</evidence>
<dbReference type="EMBL" id="CM017708">
    <property type="protein sequence ID" value="TYG59432.1"/>
    <property type="molecule type" value="Genomic_DNA"/>
</dbReference>
<accession>A0A5D2BUI7</accession>
<organism evidence="2 3">
    <name type="scientific">Gossypium darwinii</name>
    <name type="common">Darwin's cotton</name>
    <name type="synonym">Gossypium barbadense var. darwinii</name>
    <dbReference type="NCBI Taxonomy" id="34276"/>
    <lineage>
        <taxon>Eukaryota</taxon>
        <taxon>Viridiplantae</taxon>
        <taxon>Streptophyta</taxon>
        <taxon>Embryophyta</taxon>
        <taxon>Tracheophyta</taxon>
        <taxon>Spermatophyta</taxon>
        <taxon>Magnoliopsida</taxon>
        <taxon>eudicotyledons</taxon>
        <taxon>Gunneridae</taxon>
        <taxon>Pentapetalae</taxon>
        <taxon>rosids</taxon>
        <taxon>malvids</taxon>
        <taxon>Malvales</taxon>
        <taxon>Malvaceae</taxon>
        <taxon>Malvoideae</taxon>
        <taxon>Gossypium</taxon>
    </lineage>
</organism>
<feature type="compositionally biased region" description="Basic residues" evidence="1">
    <location>
        <begin position="42"/>
        <end position="51"/>
    </location>
</feature>
<dbReference type="Proteomes" id="UP000323506">
    <property type="component" value="Chromosome D08"/>
</dbReference>
<feature type="region of interest" description="Disordered" evidence="1">
    <location>
        <begin position="39"/>
        <end position="59"/>
    </location>
</feature>
<proteinExistence type="predicted"/>
<protein>
    <submittedName>
        <fullName evidence="2">Uncharacterized protein</fullName>
    </submittedName>
</protein>
<gene>
    <name evidence="2" type="ORF">ES288_D08G301800v1</name>
</gene>
<keyword evidence="3" id="KW-1185">Reference proteome</keyword>
<evidence type="ECO:0000313" key="3">
    <source>
        <dbReference type="Proteomes" id="UP000323506"/>
    </source>
</evidence>
<name>A0A5D2BUI7_GOSDA</name>
<dbReference type="AlphaFoldDB" id="A0A5D2BUI7"/>